<dbReference type="SMART" id="SM00560">
    <property type="entry name" value="LamGL"/>
    <property type="match status" value="1"/>
</dbReference>
<feature type="region of interest" description="Disordered" evidence="3">
    <location>
        <begin position="123"/>
        <end position="148"/>
    </location>
</feature>
<accession>A0A5C1AJH7</accession>
<evidence type="ECO:0000313" key="7">
    <source>
        <dbReference type="Proteomes" id="UP000324974"/>
    </source>
</evidence>
<feature type="transmembrane region" description="Helical" evidence="4">
    <location>
        <begin position="26"/>
        <end position="44"/>
    </location>
</feature>
<evidence type="ECO:0000259" key="5">
    <source>
        <dbReference type="SMART" id="SM00560"/>
    </source>
</evidence>
<dbReference type="InterPro" id="IPR006558">
    <property type="entry name" value="LamG-like"/>
</dbReference>
<dbReference type="Pfam" id="PF13385">
    <property type="entry name" value="Laminin_G_3"/>
    <property type="match status" value="1"/>
</dbReference>
<evidence type="ECO:0000313" key="6">
    <source>
        <dbReference type="EMBL" id="QEL18156.1"/>
    </source>
</evidence>
<feature type="transmembrane region" description="Helical" evidence="4">
    <location>
        <begin position="371"/>
        <end position="395"/>
    </location>
</feature>
<feature type="transmembrane region" description="Helical" evidence="4">
    <location>
        <begin position="842"/>
        <end position="859"/>
    </location>
</feature>
<dbReference type="Gene3D" id="2.60.120.200">
    <property type="match status" value="1"/>
</dbReference>
<dbReference type="EMBL" id="CP042425">
    <property type="protein sequence ID" value="QEL18156.1"/>
    <property type="molecule type" value="Genomic_DNA"/>
</dbReference>
<evidence type="ECO:0000256" key="1">
    <source>
        <dbReference type="ARBA" id="ARBA00022729"/>
    </source>
</evidence>
<name>A0A5C1AJH7_9BACT</name>
<protein>
    <recommendedName>
        <fullName evidence="5">LamG-like jellyroll fold domain-containing protein</fullName>
    </recommendedName>
</protein>
<dbReference type="AlphaFoldDB" id="A0A5C1AJH7"/>
<evidence type="ECO:0000256" key="2">
    <source>
        <dbReference type="ARBA" id="ARBA00023157"/>
    </source>
</evidence>
<keyword evidence="1" id="KW-0732">Signal</keyword>
<dbReference type="RefSeq" id="WP_149112686.1">
    <property type="nucleotide sequence ID" value="NZ_CP042425.1"/>
</dbReference>
<dbReference type="KEGG" id="lrs:PX52LOC_05170"/>
<feature type="transmembrane region" description="Helical" evidence="4">
    <location>
        <begin position="793"/>
        <end position="811"/>
    </location>
</feature>
<organism evidence="6 7">
    <name type="scientific">Limnoglobus roseus</name>
    <dbReference type="NCBI Taxonomy" id="2598579"/>
    <lineage>
        <taxon>Bacteria</taxon>
        <taxon>Pseudomonadati</taxon>
        <taxon>Planctomycetota</taxon>
        <taxon>Planctomycetia</taxon>
        <taxon>Gemmatales</taxon>
        <taxon>Gemmataceae</taxon>
        <taxon>Limnoglobus</taxon>
    </lineage>
</organism>
<reference evidence="7" key="1">
    <citation type="submission" date="2019-08" db="EMBL/GenBank/DDBJ databases">
        <title>Limnoglobus roseus gen. nov., sp. nov., a novel freshwater planctomycete with a giant genome from the family Gemmataceae.</title>
        <authorList>
            <person name="Kulichevskaya I.S."/>
            <person name="Naumoff D.G."/>
            <person name="Miroshnikov K."/>
            <person name="Ivanova A."/>
            <person name="Philippov D.A."/>
            <person name="Hakobyan A."/>
            <person name="Rijpstra I.C."/>
            <person name="Sinninghe Damste J.S."/>
            <person name="Liesack W."/>
            <person name="Dedysh S.N."/>
        </authorList>
    </citation>
    <scope>NUCLEOTIDE SEQUENCE [LARGE SCALE GENOMIC DNA]</scope>
    <source>
        <strain evidence="7">PX52</strain>
    </source>
</reference>
<sequence length="875" mass="96157">MKELAKLAVPIPTGGRAAPHSQSMSAVRVAVFVTFTVFALVFAFRPHTAELDLVASWSAPIPKGDVICNWDTGGGFNQQEWLRSPLVPDGTGQAFGLKLPNHKIHQVRLRTFFVGQTVPRPDRVSAAQGKQQSPLTPSAEPSRERADRQLQAAEFDGKGSRVAFPDPLRADASESFSVSLWFRRTAQPYGVQELISTWTPQSQANAFFLGWTPDGSWRLSSKCQGISVGPTEPDRWYHVAVTHTPRRTRLYLNATPMAEMQDLVLDTTGPLVLGRQGALAAEQFSGAMGPLVVHHRELSEDEIATQFYSAPEADGGQRWDALADGTNRTTDGERHDVGKKPLSAADLPRLADSICPVDAGSQTTRGNRFHLLAQGTLAVLAGLFAGFAVSLGRGYTWNARSLVNPLAWSPSVQHFATYFLLCTGPSFAVLAAFFPGFFNNDAVECWSEASGGMMNDIHPTVYHLHTKILKLLWDSPAVMTVFQTAMMGAALAASLAYARAARVNKYLVALAAVGLGCAPALVVYNCYPQKDVLSSALCLVWALTAYHLHRSKVLHGVRAYPREIVFAFGVLLGLFATIRYNNNLSLLAIPLIFGALRLLRWRQLFSLTAVAVLTFVAVQIGLPRALNVTRVNPNFFNGMAMTNPLAALVRHTSAGIEGTLSPEDQTRLQAVLGLPLEAFRDGYQSLDANYLFYRPDCRIGSLESPEDRAWLTRFYIRQLGLKYPHVFMADRTVMFTSAIWAPLYTTFDFRPQFHLIRGGVGINGYGFRDASLLPNLQPRIGRLLQATERQKPIWWNSGFSLLALVLALLLNRWVPSSAVFALIVLAQVPVLFAGLPMSYFKYVHFLYPMGLIVSLLAYLEATTRGSVRPPTPAPS</sequence>
<feature type="transmembrane region" description="Helical" evidence="4">
    <location>
        <begin position="415"/>
        <end position="438"/>
    </location>
</feature>
<dbReference type="InterPro" id="IPR013320">
    <property type="entry name" value="ConA-like_dom_sf"/>
</dbReference>
<keyword evidence="4" id="KW-1133">Transmembrane helix</keyword>
<feature type="transmembrane region" description="Helical" evidence="4">
    <location>
        <begin position="477"/>
        <end position="497"/>
    </location>
</feature>
<feature type="transmembrane region" description="Helical" evidence="4">
    <location>
        <begin position="560"/>
        <end position="578"/>
    </location>
</feature>
<keyword evidence="2" id="KW-1015">Disulfide bond</keyword>
<feature type="transmembrane region" description="Helical" evidence="4">
    <location>
        <begin position="532"/>
        <end position="548"/>
    </location>
</feature>
<dbReference type="OrthoDB" id="6307429at2"/>
<dbReference type="SUPFAM" id="SSF49899">
    <property type="entry name" value="Concanavalin A-like lectins/glucanases"/>
    <property type="match status" value="1"/>
</dbReference>
<feature type="domain" description="LamG-like jellyroll fold" evidence="5">
    <location>
        <begin position="174"/>
        <end position="301"/>
    </location>
</feature>
<proteinExistence type="predicted"/>
<dbReference type="Proteomes" id="UP000324974">
    <property type="component" value="Chromosome"/>
</dbReference>
<keyword evidence="4" id="KW-0472">Membrane</keyword>
<evidence type="ECO:0000256" key="3">
    <source>
        <dbReference type="SAM" id="MobiDB-lite"/>
    </source>
</evidence>
<keyword evidence="7" id="KW-1185">Reference proteome</keyword>
<gene>
    <name evidence="6" type="ORF">PX52LOC_05170</name>
</gene>
<feature type="transmembrane region" description="Helical" evidence="4">
    <location>
        <begin position="506"/>
        <end position="526"/>
    </location>
</feature>
<keyword evidence="4" id="KW-0812">Transmembrane</keyword>
<feature type="transmembrane region" description="Helical" evidence="4">
    <location>
        <begin position="818"/>
        <end position="836"/>
    </location>
</feature>
<evidence type="ECO:0000256" key="4">
    <source>
        <dbReference type="SAM" id="Phobius"/>
    </source>
</evidence>
<feature type="transmembrane region" description="Helical" evidence="4">
    <location>
        <begin position="604"/>
        <end position="622"/>
    </location>
</feature>